<dbReference type="GO" id="GO:0000160">
    <property type="term" value="P:phosphorelay signal transduction system"/>
    <property type="evidence" value="ECO:0007669"/>
    <property type="project" value="UniProtKB-KW"/>
</dbReference>
<gene>
    <name evidence="7" type="ORF">GCM10008090_17320</name>
</gene>
<evidence type="ECO:0000259" key="6">
    <source>
        <dbReference type="PROSITE" id="PS50110"/>
    </source>
</evidence>
<sequence>MPTKTALIVDDSKTAQFKLKRILQAYELRIDLAYSAEDALSYLSYRIPDIIFMDHSMRGMNGLEAVKIIKANRATATIPVAMYTDESGDDYVQRAREAGAIDVLSKAVMTENDIDRTVKSIGATLKSYQSPPVQHHETEEETHPSQHTSDSLFQVRDQVAKSLEIHQGHVRREIQDNTRVMLGRFMRELREIKDQITRDTAASTRPTDELNSPTLTVLPQEQSAGTKPQLNWQQIAIGALAAVALISLIINYQTFSENKRLQAQTNSLIELVSQLEPGLSSDSVEAGEPVAGTKPGAEPKSR</sequence>
<evidence type="ECO:0000256" key="1">
    <source>
        <dbReference type="ARBA" id="ARBA00022553"/>
    </source>
</evidence>
<evidence type="ECO:0000256" key="2">
    <source>
        <dbReference type="ARBA" id="ARBA00023012"/>
    </source>
</evidence>
<feature type="transmembrane region" description="Helical" evidence="5">
    <location>
        <begin position="232"/>
        <end position="252"/>
    </location>
</feature>
<feature type="region of interest" description="Disordered" evidence="4">
    <location>
        <begin position="278"/>
        <end position="302"/>
    </location>
</feature>
<keyword evidence="5" id="KW-0472">Membrane</keyword>
<feature type="domain" description="Response regulatory" evidence="6">
    <location>
        <begin position="5"/>
        <end position="121"/>
    </location>
</feature>
<dbReference type="InterPro" id="IPR050595">
    <property type="entry name" value="Bact_response_regulator"/>
</dbReference>
<dbReference type="SMART" id="SM00448">
    <property type="entry name" value="REC"/>
    <property type="match status" value="1"/>
</dbReference>
<name>A0A918RS43_9GAMM</name>
<dbReference type="AlphaFoldDB" id="A0A918RS43"/>
<feature type="compositionally biased region" description="Basic and acidic residues" evidence="4">
    <location>
        <begin position="134"/>
        <end position="144"/>
    </location>
</feature>
<keyword evidence="1 3" id="KW-0597">Phosphoprotein</keyword>
<keyword evidence="5" id="KW-0812">Transmembrane</keyword>
<reference evidence="7" key="1">
    <citation type="journal article" date="2014" name="Int. J. Syst. Evol. Microbiol.">
        <title>Complete genome sequence of Corynebacterium casei LMG S-19264T (=DSM 44701T), isolated from a smear-ripened cheese.</title>
        <authorList>
            <consortium name="US DOE Joint Genome Institute (JGI-PGF)"/>
            <person name="Walter F."/>
            <person name="Albersmeier A."/>
            <person name="Kalinowski J."/>
            <person name="Ruckert C."/>
        </authorList>
    </citation>
    <scope>NUCLEOTIDE SEQUENCE</scope>
    <source>
        <strain evidence="7">KCTC 12711</strain>
    </source>
</reference>
<reference evidence="7" key="2">
    <citation type="submission" date="2020-09" db="EMBL/GenBank/DDBJ databases">
        <authorList>
            <person name="Sun Q."/>
            <person name="Kim S."/>
        </authorList>
    </citation>
    <scope>NUCLEOTIDE SEQUENCE</scope>
    <source>
        <strain evidence="7">KCTC 12711</strain>
    </source>
</reference>
<evidence type="ECO:0000313" key="7">
    <source>
        <dbReference type="EMBL" id="GHA08034.1"/>
    </source>
</evidence>
<dbReference type="CDD" id="cd00156">
    <property type="entry name" value="REC"/>
    <property type="match status" value="1"/>
</dbReference>
<feature type="region of interest" description="Disordered" evidence="4">
    <location>
        <begin position="127"/>
        <end position="151"/>
    </location>
</feature>
<dbReference type="SUPFAM" id="SSF52172">
    <property type="entry name" value="CheY-like"/>
    <property type="match status" value="1"/>
</dbReference>
<organism evidence="7 8">
    <name type="scientific">Arenicella chitinivorans</name>
    <dbReference type="NCBI Taxonomy" id="1329800"/>
    <lineage>
        <taxon>Bacteria</taxon>
        <taxon>Pseudomonadati</taxon>
        <taxon>Pseudomonadota</taxon>
        <taxon>Gammaproteobacteria</taxon>
        <taxon>Arenicellales</taxon>
        <taxon>Arenicellaceae</taxon>
        <taxon>Arenicella</taxon>
    </lineage>
</organism>
<dbReference type="Proteomes" id="UP000614811">
    <property type="component" value="Unassembled WGS sequence"/>
</dbReference>
<dbReference type="PROSITE" id="PS50110">
    <property type="entry name" value="RESPONSE_REGULATORY"/>
    <property type="match status" value="1"/>
</dbReference>
<dbReference type="EMBL" id="BMXA01000002">
    <property type="protein sequence ID" value="GHA08034.1"/>
    <property type="molecule type" value="Genomic_DNA"/>
</dbReference>
<dbReference type="RefSeq" id="WP_189399872.1">
    <property type="nucleotide sequence ID" value="NZ_BMXA01000002.1"/>
</dbReference>
<proteinExistence type="predicted"/>
<keyword evidence="8" id="KW-1185">Reference proteome</keyword>
<dbReference type="Pfam" id="PF00072">
    <property type="entry name" value="Response_reg"/>
    <property type="match status" value="1"/>
</dbReference>
<dbReference type="PANTHER" id="PTHR44591">
    <property type="entry name" value="STRESS RESPONSE REGULATOR PROTEIN 1"/>
    <property type="match status" value="1"/>
</dbReference>
<accession>A0A918RS43</accession>
<protein>
    <recommendedName>
        <fullName evidence="6">Response regulatory domain-containing protein</fullName>
    </recommendedName>
</protein>
<evidence type="ECO:0000256" key="4">
    <source>
        <dbReference type="SAM" id="MobiDB-lite"/>
    </source>
</evidence>
<comment type="caution">
    <text evidence="7">The sequence shown here is derived from an EMBL/GenBank/DDBJ whole genome shotgun (WGS) entry which is preliminary data.</text>
</comment>
<feature type="modified residue" description="4-aspartylphosphate" evidence="3">
    <location>
        <position position="54"/>
    </location>
</feature>
<dbReference type="InterPro" id="IPR011006">
    <property type="entry name" value="CheY-like_superfamily"/>
</dbReference>
<evidence type="ECO:0000256" key="3">
    <source>
        <dbReference type="PROSITE-ProRule" id="PRU00169"/>
    </source>
</evidence>
<evidence type="ECO:0000256" key="5">
    <source>
        <dbReference type="SAM" id="Phobius"/>
    </source>
</evidence>
<dbReference type="Gene3D" id="3.40.50.2300">
    <property type="match status" value="1"/>
</dbReference>
<keyword evidence="2" id="KW-0902">Two-component regulatory system</keyword>
<evidence type="ECO:0000313" key="8">
    <source>
        <dbReference type="Proteomes" id="UP000614811"/>
    </source>
</evidence>
<dbReference type="PANTHER" id="PTHR44591:SF14">
    <property type="entry name" value="PROTEIN PILG"/>
    <property type="match status" value="1"/>
</dbReference>
<keyword evidence="5" id="KW-1133">Transmembrane helix</keyword>
<dbReference type="InterPro" id="IPR001789">
    <property type="entry name" value="Sig_transdc_resp-reg_receiver"/>
</dbReference>